<organism evidence="1 2">
    <name type="scientific">Chryseobacterium antibioticum</name>
    <dbReference type="NCBI Taxonomy" id="2728847"/>
    <lineage>
        <taxon>Bacteria</taxon>
        <taxon>Pseudomonadati</taxon>
        <taxon>Bacteroidota</taxon>
        <taxon>Flavobacteriia</taxon>
        <taxon>Flavobacteriales</taxon>
        <taxon>Weeksellaceae</taxon>
        <taxon>Chryseobacterium group</taxon>
        <taxon>Chryseobacterium</taxon>
    </lineage>
</organism>
<reference evidence="1 2" key="1">
    <citation type="submission" date="2020-04" db="EMBL/GenBank/DDBJ databases">
        <title>Chryseobacterium sp. RP-3-3 sp. nov., isolated from Jeju soil.</title>
        <authorList>
            <person name="Dahal R.H."/>
        </authorList>
    </citation>
    <scope>NUCLEOTIDE SEQUENCE [LARGE SCALE GENOMIC DNA]</scope>
    <source>
        <strain evidence="1 2">RP-3-3</strain>
    </source>
</reference>
<dbReference type="Proteomes" id="UP000544054">
    <property type="component" value="Unassembled WGS sequence"/>
</dbReference>
<dbReference type="EMBL" id="JABBGI010000059">
    <property type="protein sequence ID" value="NML72454.1"/>
    <property type="molecule type" value="Genomic_DNA"/>
</dbReference>
<keyword evidence="2" id="KW-1185">Reference proteome</keyword>
<evidence type="ECO:0000313" key="1">
    <source>
        <dbReference type="EMBL" id="NML72454.1"/>
    </source>
</evidence>
<protein>
    <submittedName>
        <fullName evidence="1">Uncharacterized protein</fullName>
    </submittedName>
</protein>
<gene>
    <name evidence="1" type="ORF">HHL23_22110</name>
</gene>
<evidence type="ECO:0000313" key="2">
    <source>
        <dbReference type="Proteomes" id="UP000544054"/>
    </source>
</evidence>
<comment type="caution">
    <text evidence="1">The sequence shown here is derived from an EMBL/GenBank/DDBJ whole genome shotgun (WGS) entry which is preliminary data.</text>
</comment>
<name>A0A7Y0AS76_9FLAO</name>
<proteinExistence type="predicted"/>
<dbReference type="RefSeq" id="WP_169236905.1">
    <property type="nucleotide sequence ID" value="NZ_JABBGI010000059.1"/>
</dbReference>
<accession>A0A7Y0AS76</accession>
<sequence>MYTTQMLKFTRHFTFWSDQENFILLPEADEFKKDSIMRWDNEFQAQYSKIGRKIDSGVATCDLEDEIKDAGCELIYSIRRLDLSIADYLPLGVEFTNGHFYSLSNELEIGWHFDWENKYKK</sequence>
<dbReference type="AlphaFoldDB" id="A0A7Y0AS76"/>